<dbReference type="EMBL" id="LODT01000028">
    <property type="protein sequence ID" value="KYQ93130.1"/>
    <property type="molecule type" value="Genomic_DNA"/>
</dbReference>
<protein>
    <submittedName>
        <fullName evidence="2">Uncharacterized protein</fullName>
    </submittedName>
</protein>
<evidence type="ECO:0000256" key="1">
    <source>
        <dbReference type="SAM" id="MobiDB-lite"/>
    </source>
</evidence>
<accession>A0A151ZGY0</accession>
<name>A0A151ZGY0_TIELA</name>
<evidence type="ECO:0000313" key="3">
    <source>
        <dbReference type="Proteomes" id="UP000076078"/>
    </source>
</evidence>
<evidence type="ECO:0000313" key="2">
    <source>
        <dbReference type="EMBL" id="KYQ93130.1"/>
    </source>
</evidence>
<organism evidence="2 3">
    <name type="scientific">Tieghemostelium lacteum</name>
    <name type="common">Slime mold</name>
    <name type="synonym">Dictyostelium lacteum</name>
    <dbReference type="NCBI Taxonomy" id="361077"/>
    <lineage>
        <taxon>Eukaryota</taxon>
        <taxon>Amoebozoa</taxon>
        <taxon>Evosea</taxon>
        <taxon>Eumycetozoa</taxon>
        <taxon>Dictyostelia</taxon>
        <taxon>Dictyosteliales</taxon>
        <taxon>Raperosteliaceae</taxon>
        <taxon>Tieghemostelium</taxon>
    </lineage>
</organism>
<proteinExistence type="predicted"/>
<dbReference type="OMA" id="ENELYKW"/>
<reference evidence="2 3" key="1">
    <citation type="submission" date="2015-12" db="EMBL/GenBank/DDBJ databases">
        <title>Dictyostelia acquired genes for synthesis and detection of signals that induce cell-type specialization by lateral gene transfer from prokaryotes.</title>
        <authorList>
            <person name="Gloeckner G."/>
            <person name="Schaap P."/>
        </authorList>
    </citation>
    <scope>NUCLEOTIDE SEQUENCE [LARGE SCALE GENOMIC DNA]</scope>
    <source>
        <strain evidence="2 3">TK</strain>
    </source>
</reference>
<dbReference type="InParanoid" id="A0A151ZGY0"/>
<keyword evidence="3" id="KW-1185">Reference proteome</keyword>
<gene>
    <name evidence="2" type="ORF">DLAC_05759</name>
</gene>
<dbReference type="OrthoDB" id="19005at2759"/>
<dbReference type="FunCoup" id="A0A151ZGY0">
    <property type="interactions" value="425"/>
</dbReference>
<feature type="region of interest" description="Disordered" evidence="1">
    <location>
        <begin position="314"/>
        <end position="343"/>
    </location>
</feature>
<dbReference type="STRING" id="361077.A0A151ZGY0"/>
<feature type="region of interest" description="Disordered" evidence="1">
    <location>
        <begin position="1"/>
        <end position="61"/>
    </location>
</feature>
<feature type="compositionally biased region" description="Low complexity" evidence="1">
    <location>
        <begin position="41"/>
        <end position="58"/>
    </location>
</feature>
<dbReference type="Proteomes" id="UP000076078">
    <property type="component" value="Unassembled WGS sequence"/>
</dbReference>
<comment type="caution">
    <text evidence="2">The sequence shown here is derived from an EMBL/GenBank/DDBJ whole genome shotgun (WGS) entry which is preliminary data.</text>
</comment>
<dbReference type="AlphaFoldDB" id="A0A151ZGY0"/>
<sequence>MFKSFLKKVEEKLSSPTLPSNNTVSTVTPGGGTTQQPPPNTNITSIENEQQQQSQQSSLKSMSLAPNLGLSSVQPVYDALKEQVIQPVTDAFKDSLKYEVDTLKELSESSVQAMSNLTSTVTSTVVQQSYLPTISQMKESLQDIDPYNGTLLLRSYEIKLKQLRTNGTILAERAEEVDKKLPLLLKNCTFQHEQWKQATIEVSKLEEINNIIENLQLGIDSIVSKIESLEIALSIEIDNYLDNEMLKWQEKRESDLLKYESAKKLELNKLQEDLSLAYQKHERENIIKERQKLLEQERLAQEKLKPVINDYKLPVQSNNNIQPPPPPSDISQNNEISEIKNDQ</sequence>